<dbReference type="RefSeq" id="WP_272112658.1">
    <property type="nucleotide sequence ID" value="NZ_JAQMLW010000027.1"/>
</dbReference>
<evidence type="ECO:0008006" key="4">
    <source>
        <dbReference type="Google" id="ProtNLM"/>
    </source>
</evidence>
<evidence type="ECO:0000313" key="2">
    <source>
        <dbReference type="EMBL" id="MDB8746015.1"/>
    </source>
</evidence>
<dbReference type="Proteomes" id="UP001211015">
    <property type="component" value="Unassembled WGS sequence"/>
</dbReference>
<organism evidence="2 3">
    <name type="scientific">Ruminococcus bicirculans</name>
    <name type="common">ex Wegman et al. 2014</name>
    <dbReference type="NCBI Taxonomy" id="1160721"/>
    <lineage>
        <taxon>Bacteria</taxon>
        <taxon>Bacillati</taxon>
        <taxon>Bacillota</taxon>
        <taxon>Clostridia</taxon>
        <taxon>Eubacteriales</taxon>
        <taxon>Oscillospiraceae</taxon>
        <taxon>Ruminococcus</taxon>
    </lineage>
</organism>
<accession>A0AAW6ECA3</accession>
<gene>
    <name evidence="2" type="ORF">PNU62_13425</name>
</gene>
<dbReference type="EMBL" id="JAQMLV010000027">
    <property type="protein sequence ID" value="MDB8746015.1"/>
    <property type="molecule type" value="Genomic_DNA"/>
</dbReference>
<evidence type="ECO:0000256" key="1">
    <source>
        <dbReference type="SAM" id="Coils"/>
    </source>
</evidence>
<protein>
    <recommendedName>
        <fullName evidence="4">DUF5082 domain-containing protein</fullName>
    </recommendedName>
</protein>
<comment type="caution">
    <text evidence="2">The sequence shown here is derived from an EMBL/GenBank/DDBJ whole genome shotgun (WGS) entry which is preliminary data.</text>
</comment>
<proteinExistence type="predicted"/>
<feature type="coiled-coil region" evidence="1">
    <location>
        <begin position="118"/>
        <end position="152"/>
    </location>
</feature>
<keyword evidence="1" id="KW-0175">Coiled coil</keyword>
<name>A0AAW6ECA3_9FIRM</name>
<evidence type="ECO:0000313" key="3">
    <source>
        <dbReference type="Proteomes" id="UP001211015"/>
    </source>
</evidence>
<sequence length="160" mass="18424">MTLIGSLTLSRRSQLRKNTEEIQKLARQLGVNDEKTFHAEFSEQYNKIMDNIGKTPNDKALTGQHQDMLNTLQKDFQVINGRYEKEDDCYRKFTAQQLDLKETLDNFSRDYAKVIGLNAKLFNETIALKNEIDKLKAANKELRSELSKGKDMGHGNSLHM</sequence>
<dbReference type="AlphaFoldDB" id="A0AAW6ECA3"/>
<reference evidence="2" key="1">
    <citation type="submission" date="2023-01" db="EMBL/GenBank/DDBJ databases">
        <title>Human gut microbiome strain richness.</title>
        <authorList>
            <person name="Chen-Liaw A."/>
        </authorList>
    </citation>
    <scope>NUCLEOTIDE SEQUENCE</scope>
    <source>
        <strain evidence="2">1001275st1_F4_1001275B_160808</strain>
    </source>
</reference>